<evidence type="ECO:0000313" key="2">
    <source>
        <dbReference type="EMBL" id="GAH42387.1"/>
    </source>
</evidence>
<accession>X1FBP5</accession>
<dbReference type="AlphaFoldDB" id="X1FBP5"/>
<dbReference type="NCBIfam" id="TIGR04183">
    <property type="entry name" value="Por_Secre_tail"/>
    <property type="match status" value="1"/>
</dbReference>
<feature type="non-terminal residue" evidence="2">
    <location>
        <position position="1"/>
    </location>
</feature>
<dbReference type="EMBL" id="BARU01008526">
    <property type="protein sequence ID" value="GAH42387.1"/>
    <property type="molecule type" value="Genomic_DNA"/>
</dbReference>
<feature type="domain" description="FlgD/Vpr Ig-like" evidence="1">
    <location>
        <begin position="6"/>
        <end position="59"/>
    </location>
</feature>
<dbReference type="InterPro" id="IPR026444">
    <property type="entry name" value="Secre_tail"/>
</dbReference>
<reference evidence="2" key="1">
    <citation type="journal article" date="2014" name="Front. Microbiol.">
        <title>High frequency of phylogenetically diverse reductive dehalogenase-homologous genes in deep subseafloor sedimentary metagenomes.</title>
        <authorList>
            <person name="Kawai M."/>
            <person name="Futagami T."/>
            <person name="Toyoda A."/>
            <person name="Takaki Y."/>
            <person name="Nishi S."/>
            <person name="Hori S."/>
            <person name="Arai W."/>
            <person name="Tsubouchi T."/>
            <person name="Morono Y."/>
            <person name="Uchiyama I."/>
            <person name="Ito T."/>
            <person name="Fujiyama A."/>
            <person name="Inagaki F."/>
            <person name="Takami H."/>
        </authorList>
    </citation>
    <scope>NUCLEOTIDE SEQUENCE</scope>
    <source>
        <strain evidence="2">Expedition CK06-06</strain>
    </source>
</reference>
<protein>
    <recommendedName>
        <fullName evidence="1">FlgD/Vpr Ig-like domain-containing protein</fullName>
    </recommendedName>
</protein>
<dbReference type="Pfam" id="PF13860">
    <property type="entry name" value="FlgD_ig"/>
    <property type="match status" value="1"/>
</dbReference>
<dbReference type="Gene3D" id="2.60.40.4070">
    <property type="match status" value="1"/>
</dbReference>
<organism evidence="2">
    <name type="scientific">marine sediment metagenome</name>
    <dbReference type="NCBI Taxonomy" id="412755"/>
    <lineage>
        <taxon>unclassified sequences</taxon>
        <taxon>metagenomes</taxon>
        <taxon>ecological metagenomes</taxon>
    </lineage>
</organism>
<proteinExistence type="predicted"/>
<name>X1FBP5_9ZZZZ</name>
<gene>
    <name evidence="2" type="ORF">S03H2_16660</name>
</gene>
<evidence type="ECO:0000259" key="1">
    <source>
        <dbReference type="Pfam" id="PF13860"/>
    </source>
</evidence>
<comment type="caution">
    <text evidence="2">The sequence shown here is derived from an EMBL/GenBank/DDBJ whole genome shotgun (WGS) entry which is preliminary data.</text>
</comment>
<dbReference type="InterPro" id="IPR025965">
    <property type="entry name" value="FlgD/Vpr_Ig-like"/>
</dbReference>
<sequence length="71" mass="8390">DISEETKCNIDVFDISGRRIKALKDKIVKPGHYTVEWNGRNNHGKRVASGIYFYRLKTKNYSKMRKLLFIK</sequence>